<dbReference type="SUPFAM" id="SSF54909">
    <property type="entry name" value="Dimeric alpha+beta barrel"/>
    <property type="match status" value="1"/>
</dbReference>
<keyword evidence="2" id="KW-0238">DNA-binding</keyword>
<reference evidence="6" key="1">
    <citation type="journal article" date="2019" name="Int. J. Syst. Evol. Microbiol.">
        <title>The Global Catalogue of Microorganisms (GCM) 10K type strain sequencing project: providing services to taxonomists for standard genome sequencing and annotation.</title>
        <authorList>
            <consortium name="The Broad Institute Genomics Platform"/>
            <consortium name="The Broad Institute Genome Sequencing Center for Infectious Disease"/>
            <person name="Wu L."/>
            <person name="Ma J."/>
        </authorList>
    </citation>
    <scope>NUCLEOTIDE SEQUENCE [LARGE SCALE GENOMIC DNA]</scope>
    <source>
        <strain evidence="6">KCTC 42182</strain>
    </source>
</reference>
<protein>
    <submittedName>
        <fullName evidence="5">Lrp/AsnC family transcriptional regulator</fullName>
    </submittedName>
</protein>
<dbReference type="InterPro" id="IPR011008">
    <property type="entry name" value="Dimeric_a/b-barrel"/>
</dbReference>
<organism evidence="5 6">
    <name type="scientific">Ferrovibrio xuzhouensis</name>
    <dbReference type="NCBI Taxonomy" id="1576914"/>
    <lineage>
        <taxon>Bacteria</taxon>
        <taxon>Pseudomonadati</taxon>
        <taxon>Pseudomonadota</taxon>
        <taxon>Alphaproteobacteria</taxon>
        <taxon>Rhodospirillales</taxon>
        <taxon>Rhodospirillaceae</taxon>
        <taxon>Ferrovibrio</taxon>
    </lineage>
</organism>
<dbReference type="PANTHER" id="PTHR30154">
    <property type="entry name" value="LEUCINE-RESPONSIVE REGULATORY PROTEIN"/>
    <property type="match status" value="1"/>
</dbReference>
<dbReference type="InterPro" id="IPR019888">
    <property type="entry name" value="Tscrpt_reg_AsnC-like"/>
</dbReference>
<dbReference type="SMART" id="SM00344">
    <property type="entry name" value="HTH_ASNC"/>
    <property type="match status" value="1"/>
</dbReference>
<dbReference type="InterPro" id="IPR036390">
    <property type="entry name" value="WH_DNA-bd_sf"/>
</dbReference>
<dbReference type="CDD" id="cd00090">
    <property type="entry name" value="HTH_ARSR"/>
    <property type="match status" value="1"/>
</dbReference>
<keyword evidence="3" id="KW-0804">Transcription</keyword>
<evidence type="ECO:0000259" key="4">
    <source>
        <dbReference type="PROSITE" id="PS50956"/>
    </source>
</evidence>
<dbReference type="InterPro" id="IPR011991">
    <property type="entry name" value="ArsR-like_HTH"/>
</dbReference>
<dbReference type="Gene3D" id="3.30.70.920">
    <property type="match status" value="1"/>
</dbReference>
<sequence length="165" mass="18334">MQRVKLDLIDRKILTDLQADGRMTNVELAQRVGISAPPCLRRVRALEEAGYIRGYHAELNPQQLGYGVTVFAMVGLNSQAEQDLIAFEHTVTGWAQVRECHMLAGENDFILKIVARDWDAYQTFLTRELTALANVAHVKTALTIRCSKNEPGVPVDMPAEAEAAD</sequence>
<dbReference type="PRINTS" id="PR00033">
    <property type="entry name" value="HTHASNC"/>
</dbReference>
<dbReference type="EMBL" id="JBHRYJ010000002">
    <property type="protein sequence ID" value="MFC3676368.1"/>
    <property type="molecule type" value="Genomic_DNA"/>
</dbReference>
<feature type="domain" description="HTH asnC-type" evidence="4">
    <location>
        <begin position="6"/>
        <end position="67"/>
    </location>
</feature>
<keyword evidence="1" id="KW-0805">Transcription regulation</keyword>
<dbReference type="InterPro" id="IPR000485">
    <property type="entry name" value="AsnC-type_HTH_dom"/>
</dbReference>
<dbReference type="InterPro" id="IPR036388">
    <property type="entry name" value="WH-like_DNA-bd_sf"/>
</dbReference>
<keyword evidence="6" id="KW-1185">Reference proteome</keyword>
<proteinExistence type="predicted"/>
<evidence type="ECO:0000313" key="5">
    <source>
        <dbReference type="EMBL" id="MFC3676368.1"/>
    </source>
</evidence>
<dbReference type="Pfam" id="PF01037">
    <property type="entry name" value="AsnC_trans_reg"/>
    <property type="match status" value="1"/>
</dbReference>
<dbReference type="PANTHER" id="PTHR30154:SF34">
    <property type="entry name" value="TRANSCRIPTIONAL REGULATOR AZLB"/>
    <property type="match status" value="1"/>
</dbReference>
<dbReference type="PROSITE" id="PS50956">
    <property type="entry name" value="HTH_ASNC_2"/>
    <property type="match status" value="1"/>
</dbReference>
<comment type="caution">
    <text evidence="5">The sequence shown here is derived from an EMBL/GenBank/DDBJ whole genome shotgun (WGS) entry which is preliminary data.</text>
</comment>
<dbReference type="Proteomes" id="UP001595711">
    <property type="component" value="Unassembled WGS sequence"/>
</dbReference>
<dbReference type="RefSeq" id="WP_379726848.1">
    <property type="nucleotide sequence ID" value="NZ_JBHRYJ010000002.1"/>
</dbReference>
<evidence type="ECO:0000313" key="6">
    <source>
        <dbReference type="Proteomes" id="UP001595711"/>
    </source>
</evidence>
<dbReference type="PROSITE" id="PS00519">
    <property type="entry name" value="HTH_ASNC_1"/>
    <property type="match status" value="1"/>
</dbReference>
<name>A0ABV7VFZ1_9PROT</name>
<evidence type="ECO:0000256" key="1">
    <source>
        <dbReference type="ARBA" id="ARBA00023015"/>
    </source>
</evidence>
<gene>
    <name evidence="5" type="ORF">ACFOOQ_12500</name>
</gene>
<dbReference type="SUPFAM" id="SSF46785">
    <property type="entry name" value="Winged helix' DNA-binding domain"/>
    <property type="match status" value="1"/>
</dbReference>
<dbReference type="InterPro" id="IPR019885">
    <property type="entry name" value="Tscrpt_reg_HTH_AsnC-type_CS"/>
</dbReference>
<dbReference type="Pfam" id="PF13412">
    <property type="entry name" value="HTH_24"/>
    <property type="match status" value="1"/>
</dbReference>
<dbReference type="InterPro" id="IPR019887">
    <property type="entry name" value="Tscrpt_reg_AsnC/Lrp_C"/>
</dbReference>
<accession>A0ABV7VFZ1</accession>
<evidence type="ECO:0000256" key="2">
    <source>
        <dbReference type="ARBA" id="ARBA00023125"/>
    </source>
</evidence>
<evidence type="ECO:0000256" key="3">
    <source>
        <dbReference type="ARBA" id="ARBA00023163"/>
    </source>
</evidence>
<dbReference type="Gene3D" id="1.10.10.10">
    <property type="entry name" value="Winged helix-like DNA-binding domain superfamily/Winged helix DNA-binding domain"/>
    <property type="match status" value="1"/>
</dbReference>